<evidence type="ECO:0000313" key="4">
    <source>
        <dbReference type="Proteomes" id="UP000813385"/>
    </source>
</evidence>
<reference evidence="3" key="1">
    <citation type="journal article" date="2021" name="Nat. Commun.">
        <title>Genetic determinants of endophytism in the Arabidopsis root mycobiome.</title>
        <authorList>
            <person name="Mesny F."/>
            <person name="Miyauchi S."/>
            <person name="Thiergart T."/>
            <person name="Pickel B."/>
            <person name="Atanasova L."/>
            <person name="Karlsson M."/>
            <person name="Huettel B."/>
            <person name="Barry K.W."/>
            <person name="Haridas S."/>
            <person name="Chen C."/>
            <person name="Bauer D."/>
            <person name="Andreopoulos W."/>
            <person name="Pangilinan J."/>
            <person name="LaButti K."/>
            <person name="Riley R."/>
            <person name="Lipzen A."/>
            <person name="Clum A."/>
            <person name="Drula E."/>
            <person name="Henrissat B."/>
            <person name="Kohler A."/>
            <person name="Grigoriev I.V."/>
            <person name="Martin F.M."/>
            <person name="Hacquard S."/>
        </authorList>
    </citation>
    <scope>NUCLEOTIDE SEQUENCE</scope>
    <source>
        <strain evidence="3">MPI-CAGE-AT-0016</strain>
    </source>
</reference>
<evidence type="ECO:0000256" key="1">
    <source>
        <dbReference type="SAM" id="MobiDB-lite"/>
    </source>
</evidence>
<feature type="region of interest" description="Disordered" evidence="1">
    <location>
        <begin position="340"/>
        <end position="360"/>
    </location>
</feature>
<keyword evidence="2" id="KW-0472">Membrane</keyword>
<dbReference type="OrthoDB" id="5244978at2759"/>
<keyword evidence="2" id="KW-1133">Transmembrane helix</keyword>
<comment type="caution">
    <text evidence="3">The sequence shown here is derived from an EMBL/GenBank/DDBJ whole genome shotgun (WGS) entry which is preliminary data.</text>
</comment>
<feature type="compositionally biased region" description="Low complexity" evidence="1">
    <location>
        <begin position="378"/>
        <end position="399"/>
    </location>
</feature>
<feature type="region of interest" description="Disordered" evidence="1">
    <location>
        <begin position="378"/>
        <end position="554"/>
    </location>
</feature>
<keyword evidence="4" id="KW-1185">Reference proteome</keyword>
<organism evidence="3 4">
    <name type="scientific">Plectosphaerella cucumerina</name>
    <dbReference type="NCBI Taxonomy" id="40658"/>
    <lineage>
        <taxon>Eukaryota</taxon>
        <taxon>Fungi</taxon>
        <taxon>Dikarya</taxon>
        <taxon>Ascomycota</taxon>
        <taxon>Pezizomycotina</taxon>
        <taxon>Sordariomycetes</taxon>
        <taxon>Hypocreomycetidae</taxon>
        <taxon>Glomerellales</taxon>
        <taxon>Plectosphaerellaceae</taxon>
        <taxon>Plectosphaerella</taxon>
    </lineage>
</organism>
<dbReference type="AlphaFoldDB" id="A0A8K0WY93"/>
<evidence type="ECO:0000256" key="2">
    <source>
        <dbReference type="SAM" id="Phobius"/>
    </source>
</evidence>
<keyword evidence="2" id="KW-0812">Transmembrane</keyword>
<gene>
    <name evidence="3" type="ORF">B0T11DRAFT_146104</name>
</gene>
<feature type="compositionally biased region" description="Low complexity" evidence="1">
    <location>
        <begin position="413"/>
        <end position="425"/>
    </location>
</feature>
<sequence length="567" mass="59592">MTSPPGAAPDSGGTCTETRDEAQRAWGHVAPNISNPDPCILKCRELFFQRMIPEYVDANLTQVCEALWTGPTGQQSPLRELYCCDSLLCGVNIVDFTGQDPNVNSIINECQRSELGGRAIQDPGHPTLGSLCPLNAIARDKDGLPCESNSFIAQEIVPDPDVDLGILTALTVDTNPQPQPTQPTVPSTSASTSPAPAASPTTSSSAHPAQSSQAVVSMANNPAGPTPGAKAAVAVCSSLALLLILAVIFYCLRRHAKAKRYRSPPSTRGRIEHPIFLPGSSPTPLMSPSALASDHQHVPLSPPPRLRERRLLYSVGGSASDKTISVPGTPTAPPRAYSGFPQVPPSPTMAGKAAQPRTEKSIDDRELGLMMQPVGLNRASGRTASLSSLGSRRTTTASGCSTAAFSLRPPSPQALSPASSGAGPSPLRPPRPHDTPLEIPDLVRPDWAGTQAQIPSPPPNRALPPAPVGSPSYPSSSFQSAMRHRQHEDIGVAIGIDSRSLAPGDPSRDQGQNTGQRRATDHDSWGSWGGGGPGVTFPSPTKRETGNGRADSFVMDEADLERLAGRY</sequence>
<name>A0A8K0WY93_9PEZI</name>
<protein>
    <submittedName>
        <fullName evidence="3">Uncharacterized protein</fullName>
    </submittedName>
</protein>
<feature type="compositionally biased region" description="Pro residues" evidence="1">
    <location>
        <begin position="455"/>
        <end position="468"/>
    </location>
</feature>
<dbReference type="Proteomes" id="UP000813385">
    <property type="component" value="Unassembled WGS sequence"/>
</dbReference>
<feature type="transmembrane region" description="Helical" evidence="2">
    <location>
        <begin position="231"/>
        <end position="252"/>
    </location>
</feature>
<feature type="region of interest" description="Disordered" evidence="1">
    <location>
        <begin position="172"/>
        <end position="229"/>
    </location>
</feature>
<feature type="compositionally biased region" description="Low complexity" evidence="1">
    <location>
        <begin position="184"/>
        <end position="217"/>
    </location>
</feature>
<proteinExistence type="predicted"/>
<evidence type="ECO:0000313" key="3">
    <source>
        <dbReference type="EMBL" id="KAH7347910.1"/>
    </source>
</evidence>
<feature type="compositionally biased region" description="Basic and acidic residues" evidence="1">
    <location>
        <begin position="431"/>
        <end position="444"/>
    </location>
</feature>
<dbReference type="EMBL" id="JAGPXD010000007">
    <property type="protein sequence ID" value="KAH7347910.1"/>
    <property type="molecule type" value="Genomic_DNA"/>
</dbReference>
<feature type="region of interest" description="Disordered" evidence="1">
    <location>
        <begin position="1"/>
        <end position="20"/>
    </location>
</feature>
<accession>A0A8K0WY93</accession>